<name>A0A2K5AQ96_9ARCH</name>
<keyword evidence="2" id="KW-1185">Reference proteome</keyword>
<dbReference type="InterPro" id="IPR002591">
    <property type="entry name" value="Phosphodiest/P_Trfase"/>
</dbReference>
<sequence length="523" mass="60109">MAVIVLALDSFDVDLLKLDEFGNTRDIYKEYHSSLLESTLPYLTPSAFVSMQTGKSVGKHGVSGFLKFDGKETKPYTGSDIKDVTFYEILHAKGKRCFLFSMPYSYPPRIAGDIVFDWLSVGAANIHECVYPSTLLEVYPELVDYELFPDKANGIYEFMLTSKRMNENAIQVIKHAIASKRYDFYFFLIRHTDWIQHTLLKQIIDGEKRKEVNVAKEVFAKVDELIRYIVSNMHSNDSLLILSDHGFKVYNERFYINDWLKEQGYLVTSEKVTYSLEKTRYPFLWDEFSSNIKTAKAPALLSKLARENKTLASIASRLKPKIEDMLNTKFVVGQPIDIEKSQAFSVEDSTGAIYVNRNLSENERESIKKEIIAKIANIKEINVYDSAAIYGKNTPYSVADIYLESSRYWIRRGLEGTIFSNMYIAHHRRQGVLTLVGEAFSNAAKNARIMDIAPTILHIMDCPIPNDMEGRVLVEALSDRYTNKQIMYSDNRIRNVDEQKQDTGLSESEQEIIEERLRRLGYI</sequence>
<dbReference type="Gene3D" id="3.40.720.10">
    <property type="entry name" value="Alkaline Phosphatase, subunit A"/>
    <property type="match status" value="2"/>
</dbReference>
<evidence type="ECO:0000313" key="1">
    <source>
        <dbReference type="EMBL" id="SPC33787.1"/>
    </source>
</evidence>
<dbReference type="GeneID" id="41594680"/>
<dbReference type="Proteomes" id="UP000236248">
    <property type="component" value="Chromosome NCAV"/>
</dbReference>
<dbReference type="EMBL" id="LT981265">
    <property type="protein sequence ID" value="SPC33787.1"/>
    <property type="molecule type" value="Genomic_DNA"/>
</dbReference>
<dbReference type="KEGG" id="ncv:NCAV_0594"/>
<proteinExistence type="predicted"/>
<dbReference type="AlphaFoldDB" id="A0A2K5AQ96"/>
<organism evidence="1 2">
    <name type="scientific">Candidatus Nitrosocaldus cavascurensis</name>
    <dbReference type="NCBI Taxonomy" id="2058097"/>
    <lineage>
        <taxon>Archaea</taxon>
        <taxon>Nitrososphaerota</taxon>
        <taxon>Nitrososphaeria</taxon>
        <taxon>Candidatus Nitrosocaldales</taxon>
        <taxon>Candidatus Nitrosocaldaceae</taxon>
        <taxon>Candidatus Nitrosocaldus</taxon>
    </lineage>
</organism>
<accession>A0A2K5AQ96</accession>
<dbReference type="SUPFAM" id="SSF53649">
    <property type="entry name" value="Alkaline phosphatase-like"/>
    <property type="match status" value="2"/>
</dbReference>
<dbReference type="Pfam" id="PF01663">
    <property type="entry name" value="Phosphodiest"/>
    <property type="match status" value="1"/>
</dbReference>
<gene>
    <name evidence="1" type="ORF">NCAV_0594</name>
</gene>
<dbReference type="RefSeq" id="WP_148695143.1">
    <property type="nucleotide sequence ID" value="NZ_LT981265.1"/>
</dbReference>
<evidence type="ECO:0000313" key="2">
    <source>
        <dbReference type="Proteomes" id="UP000236248"/>
    </source>
</evidence>
<reference evidence="2" key="1">
    <citation type="submission" date="2018-01" db="EMBL/GenBank/DDBJ databases">
        <authorList>
            <person name="Kerou L M."/>
        </authorList>
    </citation>
    <scope>NUCLEOTIDE SEQUENCE [LARGE SCALE GENOMIC DNA]</scope>
    <source>
        <strain evidence="2">SCU2</strain>
    </source>
</reference>
<protein>
    <submittedName>
        <fullName evidence="1">Putative Type I phosphodiesterase/nucleotide pyrophosphatase</fullName>
    </submittedName>
</protein>
<dbReference type="InterPro" id="IPR017850">
    <property type="entry name" value="Alkaline_phosphatase_core_sf"/>
</dbReference>